<dbReference type="AlphaFoldDB" id="A0A183FZT9"/>
<evidence type="ECO:0000313" key="2">
    <source>
        <dbReference type="Proteomes" id="UP000050761"/>
    </source>
</evidence>
<dbReference type="Proteomes" id="UP000050761">
    <property type="component" value="Unassembled WGS sequence"/>
</dbReference>
<organism evidence="2 3">
    <name type="scientific">Heligmosomoides polygyrus</name>
    <name type="common">Parasitic roundworm</name>
    <dbReference type="NCBI Taxonomy" id="6339"/>
    <lineage>
        <taxon>Eukaryota</taxon>
        <taxon>Metazoa</taxon>
        <taxon>Ecdysozoa</taxon>
        <taxon>Nematoda</taxon>
        <taxon>Chromadorea</taxon>
        <taxon>Rhabditida</taxon>
        <taxon>Rhabditina</taxon>
        <taxon>Rhabditomorpha</taxon>
        <taxon>Strongyloidea</taxon>
        <taxon>Heligmosomidae</taxon>
        <taxon>Heligmosomoides</taxon>
    </lineage>
</organism>
<evidence type="ECO:0000313" key="1">
    <source>
        <dbReference type="EMBL" id="VDO99191.1"/>
    </source>
</evidence>
<reference evidence="3" key="2">
    <citation type="submission" date="2019-09" db="UniProtKB">
        <authorList>
            <consortium name="WormBaseParasite"/>
        </authorList>
    </citation>
    <scope>IDENTIFICATION</scope>
</reference>
<accession>A0A183FZT9</accession>
<keyword evidence="2" id="KW-1185">Reference proteome</keyword>
<dbReference type="EMBL" id="UZAH01028302">
    <property type="protein sequence ID" value="VDO99191.1"/>
    <property type="molecule type" value="Genomic_DNA"/>
</dbReference>
<gene>
    <name evidence="1" type="ORF">HPBE_LOCUS14305</name>
</gene>
<name>A0A183FZT9_HELPZ</name>
<dbReference type="WBParaSite" id="HPBE_0001430401-mRNA-1">
    <property type="protein sequence ID" value="HPBE_0001430401-mRNA-1"/>
    <property type="gene ID" value="HPBE_0001430401"/>
</dbReference>
<evidence type="ECO:0000313" key="3">
    <source>
        <dbReference type="WBParaSite" id="HPBE_0001430401-mRNA-1"/>
    </source>
</evidence>
<protein>
    <submittedName>
        <fullName evidence="3">START domain-containing protein</fullName>
    </submittedName>
</protein>
<sequence length="153" mass="17204">MRQLCPHLDAGARRKVLYRQPCNIYKDVGILTSNQLPAQLFAVDALMQLRPPTSPVTFLKSEVTDDASLREPVWTALDHVKVMDHMPQNITWEPGIISRVCTAVFHNSILIFILRGQLHHLHHHNFPPARLLGILLPLSRPGVTVLLSSTSPK</sequence>
<accession>A0A3P7ZG12</accession>
<reference evidence="1 2" key="1">
    <citation type="submission" date="2018-11" db="EMBL/GenBank/DDBJ databases">
        <authorList>
            <consortium name="Pathogen Informatics"/>
        </authorList>
    </citation>
    <scope>NUCLEOTIDE SEQUENCE [LARGE SCALE GENOMIC DNA]</scope>
</reference>
<proteinExistence type="predicted"/>